<dbReference type="STRING" id="623280.SAMN05660226_04180"/>
<dbReference type="EMBL" id="FUYS01000023">
    <property type="protein sequence ID" value="SKB99446.1"/>
    <property type="molecule type" value="Genomic_DNA"/>
</dbReference>
<keyword evidence="2" id="KW-1185">Reference proteome</keyword>
<organism evidence="1 2">
    <name type="scientific">Parapedobacter luteus</name>
    <dbReference type="NCBI Taxonomy" id="623280"/>
    <lineage>
        <taxon>Bacteria</taxon>
        <taxon>Pseudomonadati</taxon>
        <taxon>Bacteroidota</taxon>
        <taxon>Sphingobacteriia</taxon>
        <taxon>Sphingobacteriales</taxon>
        <taxon>Sphingobacteriaceae</taxon>
        <taxon>Parapedobacter</taxon>
    </lineage>
</organism>
<dbReference type="RefSeq" id="WP_079718782.1">
    <property type="nucleotide sequence ID" value="NZ_FUYS01000023.1"/>
</dbReference>
<dbReference type="OrthoDB" id="1440774at2"/>
<accession>A0A1T5FTH7</accession>
<gene>
    <name evidence="1" type="ORF">SAMN05660226_04180</name>
</gene>
<dbReference type="NCBIfam" id="TIGR01200">
    <property type="entry name" value="GLPGLI"/>
    <property type="match status" value="1"/>
</dbReference>
<protein>
    <submittedName>
        <fullName evidence="1">GLPGLI family protein</fullName>
    </submittedName>
</protein>
<reference evidence="1 2" key="1">
    <citation type="submission" date="2017-02" db="EMBL/GenBank/DDBJ databases">
        <authorList>
            <person name="Peterson S.W."/>
        </authorList>
    </citation>
    <scope>NUCLEOTIDE SEQUENCE [LARGE SCALE GENOMIC DNA]</scope>
    <source>
        <strain evidence="1 2">DSM 22899</strain>
    </source>
</reference>
<dbReference type="InterPro" id="IPR005901">
    <property type="entry name" value="GLPGLI"/>
</dbReference>
<dbReference type="Proteomes" id="UP000190541">
    <property type="component" value="Unassembled WGS sequence"/>
</dbReference>
<proteinExistence type="predicted"/>
<evidence type="ECO:0000313" key="1">
    <source>
        <dbReference type="EMBL" id="SKB99446.1"/>
    </source>
</evidence>
<evidence type="ECO:0000313" key="2">
    <source>
        <dbReference type="Proteomes" id="UP000190541"/>
    </source>
</evidence>
<name>A0A1T5FTH7_9SPHI</name>
<sequence>MIISKFFIIGISILSTISFFLRGQSNRLIESGRIEFERSENVYSILDKLYDNPQDVQMTRYVENYKSNGPRFKTSSFILLFDAQTTLYSPKDSNEPVSTVLSQYSSYNIVHTDFKDREVTSQKNVLGVEYILKNKIREIKWRLTGETREIAGFKCRRANGLLADSIYVVAFYTDKIITKGGPESFTGLPGMILGLALPDEHITWFAKSYSSDMVNRDLQNIELKGRNINWEELDDIIRNSTTVRVHPNLLGFLRKRVVF</sequence>
<dbReference type="Pfam" id="PF09697">
    <property type="entry name" value="Porph_ging"/>
    <property type="match status" value="1"/>
</dbReference>
<dbReference type="AlphaFoldDB" id="A0A1T5FTH7"/>